<evidence type="ECO:0000256" key="2">
    <source>
        <dbReference type="ARBA" id="ARBA00010231"/>
    </source>
</evidence>
<dbReference type="RefSeq" id="WP_058371081.1">
    <property type="nucleotide sequence ID" value="NZ_LNTB01000001.1"/>
</dbReference>
<dbReference type="Gene3D" id="3.30.310.50">
    <property type="entry name" value="Alpha-D-phosphohexomutase, C-terminal domain"/>
    <property type="match status" value="1"/>
</dbReference>
<dbReference type="NCBIfam" id="TIGR03990">
    <property type="entry name" value="Arch_GlmM"/>
    <property type="match status" value="1"/>
</dbReference>
<dbReference type="GO" id="GO:0005975">
    <property type="term" value="P:carbohydrate metabolic process"/>
    <property type="evidence" value="ECO:0007669"/>
    <property type="project" value="InterPro"/>
</dbReference>
<dbReference type="InterPro" id="IPR005844">
    <property type="entry name" value="A-D-PHexomutase_a/b/a-I"/>
</dbReference>
<name>A0A0V8RWI5_PYROC</name>
<feature type="domain" description="Alpha-D-phosphohexomutase alpha/beta/alpha" evidence="11">
    <location>
        <begin position="260"/>
        <end position="372"/>
    </location>
</feature>
<sequence>MGRLFGTDGVRGVVNEQLTPELALRLGSAIASHFGEGVHVLLGRDARAGGDMILHAVAAGLLSSGARVHVVADGGFAPTPAVQYAVKELGYDLGVVVTASHNPPQYNGIKVIGPMGIEVDRETERQIEEIFFEQRLRRVPWSRAVHDTTVEPRVLDIYVEAVVDRVDKTLIRSRGFRVLVDCANNVSSLTTPRILRRLGVKAYTIACDLSPIPYREPEPTPSSLAEAARTVTALGLDLGVGHDGDGDRAIIVDEKGEAWWGDRTGALLSAYIAEEKLLDTPKRIYTAVSSSRLVEDYLKPRGIEVAWTPVGSVNISYRLLEEGGLAGFEDNGGFIYPPHLLARDGGMTLALFLEMLARRSVRASQLYGELPRYYAVKTKVPMPREKAVRVVEALRQEYSGKPGYRVLTIDGLRVDADDYWFLVRPSGTEPVLRVMVEARSPDRAKELAESLVEKARRLAAG</sequence>
<evidence type="ECO:0000256" key="1">
    <source>
        <dbReference type="ARBA" id="ARBA00001946"/>
    </source>
</evidence>
<dbReference type="InterPro" id="IPR024086">
    <property type="entry name" value="GlmM_arc-type"/>
</dbReference>
<evidence type="ECO:0000259" key="8">
    <source>
        <dbReference type="Pfam" id="PF00408"/>
    </source>
</evidence>
<dbReference type="InterPro" id="IPR005845">
    <property type="entry name" value="A-D-PHexomutase_a/b/a-II"/>
</dbReference>
<dbReference type="InterPro" id="IPR005846">
    <property type="entry name" value="A-D-PHexomutase_a/b/a-III"/>
</dbReference>
<evidence type="ECO:0000259" key="9">
    <source>
        <dbReference type="Pfam" id="PF02878"/>
    </source>
</evidence>
<dbReference type="AlphaFoldDB" id="A0A0V8RWI5"/>
<dbReference type="PANTHER" id="PTHR43771:SF1">
    <property type="entry name" value="PHOSPHOMANNOMUTASE"/>
    <property type="match status" value="1"/>
</dbReference>
<keyword evidence="6 12" id="KW-0413">Isomerase</keyword>
<gene>
    <name evidence="12" type="ORF">CF15_06615</name>
</gene>
<evidence type="ECO:0000313" key="12">
    <source>
        <dbReference type="EMBL" id="KSW12397.1"/>
    </source>
</evidence>
<dbReference type="Pfam" id="PF02879">
    <property type="entry name" value="PGM_PMM_II"/>
    <property type="match status" value="1"/>
</dbReference>
<dbReference type="Gene3D" id="3.40.120.10">
    <property type="entry name" value="Alpha-D-Glucose-1,6-Bisphosphate, subunit A, domain 3"/>
    <property type="match status" value="3"/>
</dbReference>
<evidence type="ECO:0000256" key="3">
    <source>
        <dbReference type="ARBA" id="ARBA00022553"/>
    </source>
</evidence>
<feature type="domain" description="Alpha-D-phosphohexomutase alpha/beta/alpha" evidence="9">
    <location>
        <begin position="3"/>
        <end position="135"/>
    </location>
</feature>
<dbReference type="InterPro" id="IPR036900">
    <property type="entry name" value="A-D-PHexomutase_C_sf"/>
</dbReference>
<comment type="cofactor">
    <cofactor evidence="1">
        <name>Mg(2+)</name>
        <dbReference type="ChEBI" id="CHEBI:18420"/>
    </cofactor>
</comment>
<dbReference type="EC" id="5.4.2.2" evidence="12"/>
<keyword evidence="13" id="KW-1185">Reference proteome</keyword>
<evidence type="ECO:0000256" key="7">
    <source>
        <dbReference type="RuleBase" id="RU004326"/>
    </source>
</evidence>
<comment type="caution">
    <text evidence="12">The sequence shown here is derived from an EMBL/GenBank/DDBJ whole genome shotgun (WGS) entry which is preliminary data.</text>
</comment>
<keyword evidence="4 7" id="KW-0479">Metal-binding</keyword>
<dbReference type="GO" id="GO:0000287">
    <property type="term" value="F:magnesium ion binding"/>
    <property type="evidence" value="ECO:0007669"/>
    <property type="project" value="InterPro"/>
</dbReference>
<dbReference type="GO" id="GO:0004614">
    <property type="term" value="F:phosphoglucomutase activity"/>
    <property type="evidence" value="ECO:0007669"/>
    <property type="project" value="UniProtKB-EC"/>
</dbReference>
<feature type="domain" description="Alpha-D-phosphohexomutase alpha/beta/alpha" evidence="10">
    <location>
        <begin position="157"/>
        <end position="256"/>
    </location>
</feature>
<keyword evidence="5 7" id="KW-0460">Magnesium</keyword>
<dbReference type="STRING" id="2309.CF15_06615"/>
<dbReference type="OrthoDB" id="10363at2157"/>
<comment type="similarity">
    <text evidence="2 7">Belongs to the phosphohexose mutase family.</text>
</comment>
<keyword evidence="3" id="KW-0597">Phosphoprotein</keyword>
<accession>A0A0V8RWI5</accession>
<reference evidence="12 13" key="1">
    <citation type="submission" date="2015-11" db="EMBL/GenBank/DDBJ databases">
        <title>Genome sequence of Pyrodictium occultum PL-19, a marine hyperthermophilic archaeon isolated from Volcano, Italy.</title>
        <authorList>
            <person name="Utturkar S."/>
            <person name="Huber H."/>
            <person name="Leptihn S."/>
            <person name="Brown S."/>
            <person name="Stetter K.O."/>
            <person name="Podar M."/>
        </authorList>
    </citation>
    <scope>NUCLEOTIDE SEQUENCE [LARGE SCALE GENOMIC DNA]</scope>
    <source>
        <strain evidence="12 13">PL-19</strain>
    </source>
</reference>
<dbReference type="CDD" id="cd03087">
    <property type="entry name" value="PGM_like1"/>
    <property type="match status" value="1"/>
</dbReference>
<organism evidence="12 13">
    <name type="scientific">Pyrodictium occultum</name>
    <dbReference type="NCBI Taxonomy" id="2309"/>
    <lineage>
        <taxon>Archaea</taxon>
        <taxon>Thermoproteota</taxon>
        <taxon>Thermoprotei</taxon>
        <taxon>Desulfurococcales</taxon>
        <taxon>Pyrodictiaceae</taxon>
        <taxon>Pyrodictium</taxon>
    </lineage>
</organism>
<evidence type="ECO:0000259" key="10">
    <source>
        <dbReference type="Pfam" id="PF02879"/>
    </source>
</evidence>
<dbReference type="SUPFAM" id="SSF55957">
    <property type="entry name" value="Phosphoglucomutase, C-terminal domain"/>
    <property type="match status" value="1"/>
</dbReference>
<dbReference type="GO" id="GO:0004615">
    <property type="term" value="F:phosphomannomutase activity"/>
    <property type="evidence" value="ECO:0007669"/>
    <property type="project" value="UniProtKB-EC"/>
</dbReference>
<dbReference type="SUPFAM" id="SSF53738">
    <property type="entry name" value="Phosphoglucomutase, first 3 domains"/>
    <property type="match status" value="3"/>
</dbReference>
<evidence type="ECO:0000256" key="4">
    <source>
        <dbReference type="ARBA" id="ARBA00022723"/>
    </source>
</evidence>
<dbReference type="EC" id="5.4.2.8" evidence="12"/>
<dbReference type="InterPro" id="IPR005841">
    <property type="entry name" value="Alpha-D-phosphohexomutase_SF"/>
</dbReference>
<dbReference type="EMBL" id="LNTB01000001">
    <property type="protein sequence ID" value="KSW12397.1"/>
    <property type="molecule type" value="Genomic_DNA"/>
</dbReference>
<dbReference type="GO" id="GO:0008966">
    <property type="term" value="F:phosphoglucosamine mutase activity"/>
    <property type="evidence" value="ECO:0007669"/>
    <property type="project" value="InterPro"/>
</dbReference>
<dbReference type="Proteomes" id="UP000053352">
    <property type="component" value="Unassembled WGS sequence"/>
</dbReference>
<evidence type="ECO:0000256" key="5">
    <source>
        <dbReference type="ARBA" id="ARBA00022842"/>
    </source>
</evidence>
<dbReference type="Pfam" id="PF02878">
    <property type="entry name" value="PGM_PMM_I"/>
    <property type="match status" value="1"/>
</dbReference>
<dbReference type="InterPro" id="IPR016066">
    <property type="entry name" value="A-D-PHexomutase_CS"/>
</dbReference>
<dbReference type="PANTHER" id="PTHR43771">
    <property type="entry name" value="PHOSPHOMANNOMUTASE"/>
    <property type="match status" value="1"/>
</dbReference>
<dbReference type="Pfam" id="PF00408">
    <property type="entry name" value="PGM_PMM_IV"/>
    <property type="match status" value="1"/>
</dbReference>
<proteinExistence type="inferred from homology"/>
<dbReference type="PROSITE" id="PS00710">
    <property type="entry name" value="PGM_PMM"/>
    <property type="match status" value="1"/>
</dbReference>
<dbReference type="InterPro" id="IPR005843">
    <property type="entry name" value="A-D-PHexomutase_C"/>
</dbReference>
<dbReference type="FunFam" id="3.40.120.10:FF:000001">
    <property type="entry name" value="Phosphoglucosamine mutase"/>
    <property type="match status" value="1"/>
</dbReference>
<evidence type="ECO:0000256" key="6">
    <source>
        <dbReference type="ARBA" id="ARBA00023235"/>
    </source>
</evidence>
<dbReference type="Pfam" id="PF02880">
    <property type="entry name" value="PGM_PMM_III"/>
    <property type="match status" value="1"/>
</dbReference>
<feature type="domain" description="Alpha-D-phosphohexomutase C-terminal" evidence="8">
    <location>
        <begin position="379"/>
        <end position="453"/>
    </location>
</feature>
<evidence type="ECO:0000259" key="11">
    <source>
        <dbReference type="Pfam" id="PF02880"/>
    </source>
</evidence>
<dbReference type="PRINTS" id="PR00509">
    <property type="entry name" value="PGMPMM"/>
</dbReference>
<protein>
    <submittedName>
        <fullName evidence="12">Phosphoglucosamine mutase</fullName>
        <ecNumber evidence="12">5.4.2.2</ecNumber>
        <ecNumber evidence="12">5.4.2.8</ecNumber>
    </submittedName>
</protein>
<dbReference type="InterPro" id="IPR016055">
    <property type="entry name" value="A-D-PHexomutase_a/b/a-I/II/III"/>
</dbReference>
<evidence type="ECO:0000313" key="13">
    <source>
        <dbReference type="Proteomes" id="UP000053352"/>
    </source>
</evidence>